<accession>A0A2J8R625</accession>
<protein>
    <submittedName>
        <fullName evidence="1">T0189691 isoform 2</fullName>
    </submittedName>
</protein>
<proteinExistence type="predicted"/>
<dbReference type="EMBL" id="NDHI03003748">
    <property type="protein sequence ID" value="PNJ03968.1"/>
    <property type="molecule type" value="Genomic_DNA"/>
</dbReference>
<sequence length="56" mass="6364">MPASWTSPQKSSALAPDDHGSSYEVYRYHFQRNDVLSPISTINMHHKKKTVISECS</sequence>
<organism evidence="1">
    <name type="scientific">Pongo abelii</name>
    <name type="common">Sumatran orangutan</name>
    <name type="synonym">Pongo pygmaeus abelii</name>
    <dbReference type="NCBI Taxonomy" id="9601"/>
    <lineage>
        <taxon>Eukaryota</taxon>
        <taxon>Metazoa</taxon>
        <taxon>Chordata</taxon>
        <taxon>Craniata</taxon>
        <taxon>Vertebrata</taxon>
        <taxon>Euteleostomi</taxon>
        <taxon>Mammalia</taxon>
        <taxon>Eutheria</taxon>
        <taxon>Euarchontoglires</taxon>
        <taxon>Primates</taxon>
        <taxon>Haplorrhini</taxon>
        <taxon>Catarrhini</taxon>
        <taxon>Hominidae</taxon>
        <taxon>Pongo</taxon>
    </lineage>
</organism>
<name>A0A2J8R625_PONAB</name>
<dbReference type="AlphaFoldDB" id="A0A2J8R625"/>
<comment type="caution">
    <text evidence="1">The sequence shown here is derived from an EMBL/GenBank/DDBJ whole genome shotgun (WGS) entry which is preliminary data.</text>
</comment>
<evidence type="ECO:0000313" key="1">
    <source>
        <dbReference type="EMBL" id="PNJ03968.1"/>
    </source>
</evidence>
<reference evidence="1" key="1">
    <citation type="submission" date="2017-12" db="EMBL/GenBank/DDBJ databases">
        <title>High-resolution comparative analysis of great ape genomes.</title>
        <authorList>
            <person name="Pollen A."/>
            <person name="Hastie A."/>
            <person name="Hormozdiari F."/>
            <person name="Dougherty M."/>
            <person name="Liu R."/>
            <person name="Chaisson M."/>
            <person name="Hoppe E."/>
            <person name="Hill C."/>
            <person name="Pang A."/>
            <person name="Hillier L."/>
            <person name="Baker C."/>
            <person name="Armstrong J."/>
            <person name="Shendure J."/>
            <person name="Paten B."/>
            <person name="Wilson R."/>
            <person name="Chao H."/>
            <person name="Schneider V."/>
            <person name="Ventura M."/>
            <person name="Kronenberg Z."/>
            <person name="Murali S."/>
            <person name="Gordon D."/>
            <person name="Cantsilieris S."/>
            <person name="Munson K."/>
            <person name="Nelson B."/>
            <person name="Raja A."/>
            <person name="Underwood J."/>
            <person name="Diekhans M."/>
            <person name="Fiddes I."/>
            <person name="Haussler D."/>
            <person name="Eichler E."/>
        </authorList>
    </citation>
    <scope>NUCLEOTIDE SEQUENCE [LARGE SCALE GENOMIC DNA]</scope>
    <source>
        <strain evidence="1">Susie</strain>
    </source>
</reference>
<gene>
    <name evidence="1" type="ORF">CR201_G0053519</name>
</gene>